<reference evidence="1 2" key="1">
    <citation type="submission" date="2019-03" db="EMBL/GenBank/DDBJ databases">
        <title>Genomic Encyclopedia of Type Strains, Phase IV (KMG-V): Genome sequencing to study the core and pangenomes of soil and plant-associated prokaryotes.</title>
        <authorList>
            <person name="Whitman W."/>
        </authorList>
    </citation>
    <scope>NUCLEOTIDE SEQUENCE [LARGE SCALE GENOMIC DNA]</scope>
    <source>
        <strain evidence="1 2">23C40</strain>
    </source>
</reference>
<name>A0A4R2BX74_9HYPH</name>
<organism evidence="1 2">
    <name type="scientific">Sinorhizobium americanum</name>
    <dbReference type="NCBI Taxonomy" id="194963"/>
    <lineage>
        <taxon>Bacteria</taxon>
        <taxon>Pseudomonadati</taxon>
        <taxon>Pseudomonadota</taxon>
        <taxon>Alphaproteobacteria</taxon>
        <taxon>Hyphomicrobiales</taxon>
        <taxon>Rhizobiaceae</taxon>
        <taxon>Sinorhizobium/Ensifer group</taxon>
        <taxon>Sinorhizobium</taxon>
    </lineage>
</organism>
<proteinExistence type="predicted"/>
<comment type="caution">
    <text evidence="1">The sequence shown here is derived from an EMBL/GenBank/DDBJ whole genome shotgun (WGS) entry which is preliminary data.</text>
</comment>
<protein>
    <submittedName>
        <fullName evidence="1">Uncharacterized protein</fullName>
    </submittedName>
</protein>
<dbReference type="EMBL" id="SLVU01000004">
    <property type="protein sequence ID" value="TCN32481.1"/>
    <property type="molecule type" value="Genomic_DNA"/>
</dbReference>
<sequence>MKSNSYGSWQQRIVIHVDGRYSEEVASKLGTSEPFKRQGSPERAYFEWTRFTTRRGDDEDVVFELCMLLGSPPSQYDWHIDWDASEY</sequence>
<dbReference type="Proteomes" id="UP000295043">
    <property type="component" value="Unassembled WGS sequence"/>
</dbReference>
<accession>A0A4R2BX74</accession>
<evidence type="ECO:0000313" key="2">
    <source>
        <dbReference type="Proteomes" id="UP000295043"/>
    </source>
</evidence>
<evidence type="ECO:0000313" key="1">
    <source>
        <dbReference type="EMBL" id="TCN32481.1"/>
    </source>
</evidence>
<gene>
    <name evidence="1" type="ORF">EV184_104147</name>
</gene>
<dbReference type="AlphaFoldDB" id="A0A4R2BX74"/>
<dbReference type="RefSeq" id="WP_132073629.1">
    <property type="nucleotide sequence ID" value="NZ_SLVU01000004.1"/>
</dbReference>